<reference evidence="2" key="1">
    <citation type="journal article" date="2019" name="Int. J. Syst. Evol. Microbiol.">
        <title>The Global Catalogue of Microorganisms (GCM) 10K type strain sequencing project: providing services to taxonomists for standard genome sequencing and annotation.</title>
        <authorList>
            <consortium name="The Broad Institute Genomics Platform"/>
            <consortium name="The Broad Institute Genome Sequencing Center for Infectious Disease"/>
            <person name="Wu L."/>
            <person name="Ma J."/>
        </authorList>
    </citation>
    <scope>NUCLEOTIDE SEQUENCE [LARGE SCALE GENOMIC DNA]</scope>
    <source>
        <strain evidence="2">CECT 8551</strain>
    </source>
</reference>
<keyword evidence="2" id="KW-1185">Reference proteome</keyword>
<accession>A0ABV8ENN1</accession>
<dbReference type="Proteomes" id="UP001595766">
    <property type="component" value="Unassembled WGS sequence"/>
</dbReference>
<organism evidence="1 2">
    <name type="scientific">Belliella kenyensis</name>
    <dbReference type="NCBI Taxonomy" id="1472724"/>
    <lineage>
        <taxon>Bacteria</taxon>
        <taxon>Pseudomonadati</taxon>
        <taxon>Bacteroidota</taxon>
        <taxon>Cytophagia</taxon>
        <taxon>Cytophagales</taxon>
        <taxon>Cyclobacteriaceae</taxon>
        <taxon>Belliella</taxon>
    </lineage>
</organism>
<proteinExistence type="predicted"/>
<evidence type="ECO:0000313" key="2">
    <source>
        <dbReference type="Proteomes" id="UP001595766"/>
    </source>
</evidence>
<protein>
    <submittedName>
        <fullName evidence="1">Uncharacterized protein</fullName>
    </submittedName>
</protein>
<dbReference type="EMBL" id="JBHSAV010000059">
    <property type="protein sequence ID" value="MFC3977807.1"/>
    <property type="molecule type" value="Genomic_DNA"/>
</dbReference>
<sequence>MGGDFIIFDSFDAAFTQFSTVYNKVSGKVIGNGRFLKESKNYHLLFPFFLTVDAPANRYISVLEGYILRHYVNEASPFYQFLTNEDDLEAQYLVEMILDSLKQ</sequence>
<dbReference type="RefSeq" id="WP_241294578.1">
    <property type="nucleotide sequence ID" value="NZ_JAKZGR010000007.1"/>
</dbReference>
<comment type="caution">
    <text evidence="1">The sequence shown here is derived from an EMBL/GenBank/DDBJ whole genome shotgun (WGS) entry which is preliminary data.</text>
</comment>
<name>A0ABV8ENN1_9BACT</name>
<evidence type="ECO:0000313" key="1">
    <source>
        <dbReference type="EMBL" id="MFC3977807.1"/>
    </source>
</evidence>
<gene>
    <name evidence="1" type="ORF">ACFOUP_15570</name>
</gene>